<evidence type="ECO:0000256" key="1">
    <source>
        <dbReference type="ARBA" id="ARBA00000885"/>
    </source>
</evidence>
<dbReference type="PANTHER" id="PTHR45700:SF8">
    <property type="entry name" value="HECT-TYPE E3 UBIQUITIN TRANSFERASE"/>
    <property type="match status" value="1"/>
</dbReference>
<feature type="region of interest" description="Disordered" evidence="6">
    <location>
        <begin position="1"/>
        <end position="29"/>
    </location>
</feature>
<evidence type="ECO:0000256" key="5">
    <source>
        <dbReference type="PROSITE-ProRule" id="PRU00104"/>
    </source>
</evidence>
<evidence type="ECO:0000256" key="2">
    <source>
        <dbReference type="ARBA" id="ARBA00012485"/>
    </source>
</evidence>
<feature type="domain" description="HECT" evidence="7">
    <location>
        <begin position="792"/>
        <end position="1123"/>
    </location>
</feature>
<feature type="compositionally biased region" description="Low complexity" evidence="6">
    <location>
        <begin position="181"/>
        <end position="192"/>
    </location>
</feature>
<dbReference type="Pfam" id="PF16558">
    <property type="entry name" value="AZUL"/>
    <property type="match status" value="1"/>
</dbReference>
<dbReference type="InterPro" id="IPR044611">
    <property type="entry name" value="E3A/B/C-like"/>
</dbReference>
<proteinExistence type="predicted"/>
<evidence type="ECO:0000259" key="7">
    <source>
        <dbReference type="PROSITE" id="PS50237"/>
    </source>
</evidence>
<reference evidence="8 9" key="1">
    <citation type="journal article" date="2019" name="Sci. Rep.">
        <title>Comparative genomics of chytrid fungi reveal insights into the obligate biotrophic and pathogenic lifestyle of Synchytrium endobioticum.</title>
        <authorList>
            <person name="van de Vossenberg B.T.L.H."/>
            <person name="Warris S."/>
            <person name="Nguyen H.D.T."/>
            <person name="van Gent-Pelzer M.P.E."/>
            <person name="Joly D.L."/>
            <person name="van de Geest H.C."/>
            <person name="Bonants P.J.M."/>
            <person name="Smith D.S."/>
            <person name="Levesque C.A."/>
            <person name="van der Lee T.A.J."/>
        </authorList>
    </citation>
    <scope>NUCLEOTIDE SEQUENCE [LARGE SCALE GENOMIC DNA]</scope>
    <source>
        <strain evidence="8 9">JEL517</strain>
    </source>
</reference>
<dbReference type="CDD" id="cd00078">
    <property type="entry name" value="HECTc"/>
    <property type="match status" value="1"/>
</dbReference>
<accession>A0A507C987</accession>
<comment type="caution">
    <text evidence="8">The sequence shown here is derived from an EMBL/GenBank/DDBJ whole genome shotgun (WGS) entry which is preliminary data.</text>
</comment>
<dbReference type="EMBL" id="QEAO01000013">
    <property type="protein sequence ID" value="TPX34534.1"/>
    <property type="molecule type" value="Genomic_DNA"/>
</dbReference>
<dbReference type="AlphaFoldDB" id="A0A507C987"/>
<name>A0A507C987_9FUNG</name>
<dbReference type="OrthoDB" id="8068875at2759"/>
<evidence type="ECO:0000256" key="3">
    <source>
        <dbReference type="ARBA" id="ARBA00022679"/>
    </source>
</evidence>
<feature type="compositionally biased region" description="Low complexity" evidence="6">
    <location>
        <begin position="145"/>
        <end position="160"/>
    </location>
</feature>
<keyword evidence="9" id="KW-1185">Reference proteome</keyword>
<keyword evidence="4 5" id="KW-0833">Ubl conjugation pathway</keyword>
<evidence type="ECO:0000256" key="6">
    <source>
        <dbReference type="SAM" id="MobiDB-lite"/>
    </source>
</evidence>
<dbReference type="GeneID" id="42004119"/>
<comment type="catalytic activity">
    <reaction evidence="1">
        <text>S-ubiquitinyl-[E2 ubiquitin-conjugating enzyme]-L-cysteine + [acceptor protein]-L-lysine = [E2 ubiquitin-conjugating enzyme]-L-cysteine + N(6)-ubiquitinyl-[acceptor protein]-L-lysine.</text>
        <dbReference type="EC" id="2.3.2.26"/>
    </reaction>
</comment>
<feature type="active site" description="Glycyl thioester intermediate" evidence="5">
    <location>
        <position position="1091"/>
    </location>
</feature>
<dbReference type="Gene3D" id="3.90.1750.10">
    <property type="entry name" value="Hect, E3 ligase catalytic domains"/>
    <property type="match status" value="1"/>
</dbReference>
<dbReference type="InterPro" id="IPR035983">
    <property type="entry name" value="Hect_E3_ubiquitin_ligase"/>
</dbReference>
<dbReference type="InterPro" id="IPR000569">
    <property type="entry name" value="HECT_dom"/>
</dbReference>
<dbReference type="SMART" id="SM00119">
    <property type="entry name" value="HECTc"/>
    <property type="match status" value="1"/>
</dbReference>
<evidence type="ECO:0000313" key="8">
    <source>
        <dbReference type="EMBL" id="TPX34534.1"/>
    </source>
</evidence>
<dbReference type="Pfam" id="PF00632">
    <property type="entry name" value="HECT"/>
    <property type="match status" value="1"/>
</dbReference>
<dbReference type="FunFam" id="3.30.2410.10:FF:000003">
    <property type="entry name" value="probable E3 ubiquitin-protein ligase HERC4 isoform X1"/>
    <property type="match status" value="1"/>
</dbReference>
<feature type="region of interest" description="Disordered" evidence="6">
    <location>
        <begin position="143"/>
        <end position="196"/>
    </location>
</feature>
<dbReference type="Gene3D" id="3.30.2410.10">
    <property type="entry name" value="Hect, E3 ligase catalytic domain"/>
    <property type="match status" value="1"/>
</dbReference>
<gene>
    <name evidence="8" type="ORF">SmJEL517_g02894</name>
</gene>
<dbReference type="SUPFAM" id="SSF56204">
    <property type="entry name" value="Hect, E3 ligase catalytic domain"/>
    <property type="match status" value="1"/>
</dbReference>
<dbReference type="STRING" id="1806994.A0A507C987"/>
<dbReference type="Gene3D" id="6.10.130.10">
    <property type="entry name" value="Ubiquitin-protein ligase E3A, N-terminal zinc-binding domain (AZUL)"/>
    <property type="match status" value="1"/>
</dbReference>
<dbReference type="GO" id="GO:0061630">
    <property type="term" value="F:ubiquitin protein ligase activity"/>
    <property type="evidence" value="ECO:0007669"/>
    <property type="project" value="UniProtKB-EC"/>
</dbReference>
<dbReference type="Proteomes" id="UP000319731">
    <property type="component" value="Unassembled WGS sequence"/>
</dbReference>
<protein>
    <recommendedName>
        <fullName evidence="2">HECT-type E3 ubiquitin transferase</fullName>
        <ecNumber evidence="2">2.3.2.26</ecNumber>
    </recommendedName>
</protein>
<sequence length="1123" mass="123747">MTTRQRMPSTPDIMDRTANSPSFRKSVGSSAVSGSSFLAALQNPDFANDLKDAMPRRPYDAPGSPSATAKTKFQKLVKRYYYQLTIGCGDPTCPHRLCASCRNGARLNSDAAAILAVQLASRPRRFFCPRCPTEPDITLDASILASPSPSTTNSPAASPKPGRRVFSTDGASGMTTMPGMIHNHSNSSSSGSSVGGIGSASATRPFLYSLLSSSPFQSLFAPEPATLRKSSAAAHSLSSLPKTSQDLFGDFDDENNSAMSPISPMSPMSPITRQRRISEVSQISEESAITSGFMSGIRALTKYATGTTESSGKSKSLMDLPSLFSATVGFITSSNGLEQAAPIIDSISPPESGACTPVSRAGMYRSISGKSPLRSFTSMESLYIDDDDQILELDRPVPERQVSLGYLTLPLLRQAIAACVSTERQEDVEIDYQLVLNTVRTVFSSSTALSKSFLVETTSTNPHPSGLDILSIRVAYKEILELAPSESFAMVLVNATELLLAKIELNSKRLSSSIPSTLRQLIIVLENPLISDQNYHETLLKKLCIIFGRLRSGVRSVLTQWLSKYDAEGLIALAAVFHKYIECHFVSASRPDEALVGCIKCLDLLSQANSTSCLVPMSTFYSDTLARKLNYKEEYKLWEKGWFRKSGVTHNFHSRQHFQYHGQQSTWSNNHSTTPVSTTRGPIGVSPFAVTSTKLPFAPTASEFCYFDHSILFDPASKTRILHIDAMVQMSAEFEDAFVNQALVLHTQRFLQDSSTDASREQGLKQATNPYLVLEVRREKLVQDALDQIRKNEAHLKRPFRIKFVNGGEEGMDQGGVQKEFFQVLCSQLLDPAYGMFTQDEETRLVWINGSSLESEAQFELVGTVIGLALYNGVILGVSFPTFLYKKLLDESVGLEDIKQAFPALGRGLQQLLDWSDGDVGDVFLRTFEISYDVYGQVRNIPLVDGGVDILVTNENRQKYVDLYIRHLIGESVKRQFGAFKRGFLKVCGGDALRMCRAEELELLVCGSETTELDFTDLENAAEYDDGYHPKHPTIEAFWSIVHSFSLLQKRLLLTFVTASDRVPVKGLGHVKFVIQRNGPDTERLPTALTCFGRLLLPEYSDREKMKERLVTAIENARGFGLV</sequence>
<dbReference type="EC" id="2.3.2.26" evidence="2"/>
<dbReference type="GO" id="GO:0000209">
    <property type="term" value="P:protein polyubiquitination"/>
    <property type="evidence" value="ECO:0007669"/>
    <property type="project" value="InterPro"/>
</dbReference>
<keyword evidence="3" id="KW-0808">Transferase</keyword>
<evidence type="ECO:0000256" key="4">
    <source>
        <dbReference type="ARBA" id="ARBA00022786"/>
    </source>
</evidence>
<dbReference type="PROSITE" id="PS50237">
    <property type="entry name" value="HECT"/>
    <property type="match status" value="1"/>
</dbReference>
<dbReference type="InterPro" id="IPR032353">
    <property type="entry name" value="AZUL"/>
</dbReference>
<organism evidence="8 9">
    <name type="scientific">Synchytrium microbalum</name>
    <dbReference type="NCBI Taxonomy" id="1806994"/>
    <lineage>
        <taxon>Eukaryota</taxon>
        <taxon>Fungi</taxon>
        <taxon>Fungi incertae sedis</taxon>
        <taxon>Chytridiomycota</taxon>
        <taxon>Chytridiomycota incertae sedis</taxon>
        <taxon>Chytridiomycetes</taxon>
        <taxon>Synchytriales</taxon>
        <taxon>Synchytriaceae</taxon>
        <taxon>Synchytrium</taxon>
    </lineage>
</organism>
<dbReference type="InterPro" id="IPR042556">
    <property type="entry name" value="AZUL_sf"/>
</dbReference>
<dbReference type="RefSeq" id="XP_031025254.1">
    <property type="nucleotide sequence ID" value="XM_031168822.1"/>
</dbReference>
<evidence type="ECO:0000313" key="9">
    <source>
        <dbReference type="Proteomes" id="UP000319731"/>
    </source>
</evidence>
<dbReference type="PANTHER" id="PTHR45700">
    <property type="entry name" value="UBIQUITIN-PROTEIN LIGASE E3C"/>
    <property type="match status" value="1"/>
</dbReference>
<dbReference type="Gene3D" id="3.30.2160.10">
    <property type="entry name" value="Hect, E3 ligase catalytic domain"/>
    <property type="match status" value="1"/>
</dbReference>